<organism evidence="2 3">
    <name type="scientific">Romanomermis culicivorax</name>
    <name type="common">Nematode worm</name>
    <dbReference type="NCBI Taxonomy" id="13658"/>
    <lineage>
        <taxon>Eukaryota</taxon>
        <taxon>Metazoa</taxon>
        <taxon>Ecdysozoa</taxon>
        <taxon>Nematoda</taxon>
        <taxon>Enoplea</taxon>
        <taxon>Dorylaimia</taxon>
        <taxon>Mermithida</taxon>
        <taxon>Mermithoidea</taxon>
        <taxon>Mermithidae</taxon>
        <taxon>Romanomermis</taxon>
    </lineage>
</organism>
<accession>A0A915IJD9</accession>
<dbReference type="AlphaFoldDB" id="A0A915IJD9"/>
<evidence type="ECO:0000313" key="3">
    <source>
        <dbReference type="WBParaSite" id="nRc.2.0.1.t13925-RA"/>
    </source>
</evidence>
<name>A0A915IJD9_ROMCU</name>
<proteinExistence type="predicted"/>
<evidence type="ECO:0000256" key="1">
    <source>
        <dbReference type="SAM" id="MobiDB-lite"/>
    </source>
</evidence>
<dbReference type="WBParaSite" id="nRc.2.0.1.t13925-RA">
    <property type="protein sequence ID" value="nRc.2.0.1.t13925-RA"/>
    <property type="gene ID" value="nRc.2.0.1.g13925"/>
</dbReference>
<feature type="compositionally biased region" description="Acidic residues" evidence="1">
    <location>
        <begin position="68"/>
        <end position="80"/>
    </location>
</feature>
<sequence length="80" mass="8628">MQNLEMSQNAGRIILSHAAGAYKSCTAFAEGSWMPSSSCDHIRGASTERFKKCPLDDISPSDNSTDGSDPDDEFESLIAQ</sequence>
<keyword evidence="2" id="KW-1185">Reference proteome</keyword>
<protein>
    <submittedName>
        <fullName evidence="3">Uncharacterized protein</fullName>
    </submittedName>
</protein>
<evidence type="ECO:0000313" key="2">
    <source>
        <dbReference type="Proteomes" id="UP000887565"/>
    </source>
</evidence>
<reference evidence="3" key="1">
    <citation type="submission" date="2022-11" db="UniProtKB">
        <authorList>
            <consortium name="WormBaseParasite"/>
        </authorList>
    </citation>
    <scope>IDENTIFICATION</scope>
</reference>
<feature type="region of interest" description="Disordered" evidence="1">
    <location>
        <begin position="50"/>
        <end position="80"/>
    </location>
</feature>
<dbReference type="Proteomes" id="UP000887565">
    <property type="component" value="Unplaced"/>
</dbReference>